<dbReference type="HOGENOM" id="CLU_381726_0_0_1"/>
<sequence length="725" mass="81175">MAEPGDGFKSTASRDAVLMMFLSAGFYHMVTKTIATAAEFSVVRAIAKSSRALVGEENSLVDFGILQRDDQDPNDNDAPVGDLRAAWAKHGEEEVLVCFDVKTARSMHTTRNRAWDWTTDLHPLLAPSGLVQLKVSRVQQQHCAAFLLTTPFEPDKFYLIPGRYLFSGPREKGCKFAKMYPVSGMLPWEQIEQMVPAWAPFECPPGNLTAQLEEHALPPGGRGLNIRNLYTGVAYRSCARTAPCSVSKLYPPPTRRGHDVWWLEDIYESFATSNGRYRAFKLRARPLLGDFGIHDQVTGERLIVELKVHLAYVTSDGTLCCRIFHPRDIDLRSPWKQAVKRFFSTLRPVDMYLLKLRGPDPRWLLVLRDQLPDSWFDGSGEDPGAEWCCWTPDDETLLDRQTVVGNPSEGRGFSEHLETVLNGLAPNKQSSLATTRTRPHYPVQRLQVPRPALSAAAARPKPAIRPHGDEAKIRNIIQLERYEAALVQAQCDALGRGRLFRLGGRQTGRHAFTPLNVKRFTELPLHAPVIYLDFVPVDVAHGLIPQLVEDFTGSCGGTTTSPPKEAITSPIGVLFILVPYRPGPSAFADSLPRNPGWTQRHIVPSKLASIETANPTLSTYRTSKARSLLLKDGKLVDEYVVDTDQLVLHLMEFFRQDSNTFRFRGSEIQLGEYMVDKRSVLEKLMVDLEAEAEVRDKRLENQVMKEGVEQLRLADTIAAGADREG</sequence>
<name>W9VLM8_9EURO</name>
<protein>
    <submittedName>
        <fullName evidence="1">Uncharacterized protein</fullName>
    </submittedName>
</protein>
<organism evidence="1 2">
    <name type="scientific">Cladophialophora yegresii CBS 114405</name>
    <dbReference type="NCBI Taxonomy" id="1182544"/>
    <lineage>
        <taxon>Eukaryota</taxon>
        <taxon>Fungi</taxon>
        <taxon>Dikarya</taxon>
        <taxon>Ascomycota</taxon>
        <taxon>Pezizomycotina</taxon>
        <taxon>Eurotiomycetes</taxon>
        <taxon>Chaetothyriomycetidae</taxon>
        <taxon>Chaetothyriales</taxon>
        <taxon>Herpotrichiellaceae</taxon>
        <taxon>Cladophialophora</taxon>
    </lineage>
</organism>
<dbReference type="GeneID" id="19181536"/>
<proteinExistence type="predicted"/>
<dbReference type="Proteomes" id="UP000019473">
    <property type="component" value="Unassembled WGS sequence"/>
</dbReference>
<evidence type="ECO:0000313" key="1">
    <source>
        <dbReference type="EMBL" id="EXJ56617.1"/>
    </source>
</evidence>
<dbReference type="RefSeq" id="XP_007759151.1">
    <property type="nucleotide sequence ID" value="XM_007760961.1"/>
</dbReference>
<reference evidence="1 2" key="1">
    <citation type="submission" date="2013-03" db="EMBL/GenBank/DDBJ databases">
        <title>The Genome Sequence of Cladophialophora yegresii CBS 114405.</title>
        <authorList>
            <consortium name="The Broad Institute Genomics Platform"/>
            <person name="Cuomo C."/>
            <person name="de Hoog S."/>
            <person name="Gorbushina A."/>
            <person name="Walker B."/>
            <person name="Young S.K."/>
            <person name="Zeng Q."/>
            <person name="Gargeya S."/>
            <person name="Fitzgerald M."/>
            <person name="Haas B."/>
            <person name="Abouelleil A."/>
            <person name="Allen A.W."/>
            <person name="Alvarado L."/>
            <person name="Arachchi H.M."/>
            <person name="Berlin A.M."/>
            <person name="Chapman S.B."/>
            <person name="Gainer-Dewar J."/>
            <person name="Goldberg J."/>
            <person name="Griggs A."/>
            <person name="Gujja S."/>
            <person name="Hansen M."/>
            <person name="Howarth C."/>
            <person name="Imamovic A."/>
            <person name="Ireland A."/>
            <person name="Larimer J."/>
            <person name="McCowan C."/>
            <person name="Murphy C."/>
            <person name="Pearson M."/>
            <person name="Poon T.W."/>
            <person name="Priest M."/>
            <person name="Roberts A."/>
            <person name="Saif S."/>
            <person name="Shea T."/>
            <person name="Sisk P."/>
            <person name="Sykes S."/>
            <person name="Wortman J."/>
            <person name="Nusbaum C."/>
            <person name="Birren B."/>
        </authorList>
    </citation>
    <scope>NUCLEOTIDE SEQUENCE [LARGE SCALE GENOMIC DNA]</scope>
    <source>
        <strain evidence="1 2">CBS 114405</strain>
    </source>
</reference>
<dbReference type="EMBL" id="AMGW01000005">
    <property type="protein sequence ID" value="EXJ56617.1"/>
    <property type="molecule type" value="Genomic_DNA"/>
</dbReference>
<dbReference type="VEuPathDB" id="FungiDB:A1O7_06961"/>
<evidence type="ECO:0000313" key="2">
    <source>
        <dbReference type="Proteomes" id="UP000019473"/>
    </source>
</evidence>
<gene>
    <name evidence="1" type="ORF">A1O7_06961</name>
</gene>
<dbReference type="AlphaFoldDB" id="W9VLM8"/>
<dbReference type="OrthoDB" id="10602674at2759"/>
<keyword evidence="2" id="KW-1185">Reference proteome</keyword>
<comment type="caution">
    <text evidence="1">The sequence shown here is derived from an EMBL/GenBank/DDBJ whole genome shotgun (WGS) entry which is preliminary data.</text>
</comment>
<accession>W9VLM8</accession>